<dbReference type="InterPro" id="IPR030678">
    <property type="entry name" value="Peptide/Ni-bd"/>
</dbReference>
<dbReference type="PIRSF" id="PIRSF002741">
    <property type="entry name" value="MppA"/>
    <property type="match status" value="1"/>
</dbReference>
<evidence type="ECO:0000259" key="5">
    <source>
        <dbReference type="Pfam" id="PF00496"/>
    </source>
</evidence>
<sequence>MGTALAQPSPATTAAPAAEKAPIKTLRYAFRVAETGFDPAQVTDLYSRTITAGIFDAPLRYAQLARPFKLEPSGCEMPEVSPDHRVFTFTVRKGLYFAPDPAFKGVKRELVAADYVYAIKRHYDPANKSGNLYVLQNAGVLGLDALREQALKTKQPFDYNREVEGLKVLDKYRWQITLKGPNPRFIHSLADPMVGAVAREVVEFYGDKIMEHPVGTAAWMLKNDEWRRSSRIVLVKNPHFRDEFYNEEPPADRPDLQAMAAKLKGRKLPMIDRIEIAIIEESQPRWLAFVKGEADLTEEVPAEFAGIAMPNGQLAPNLAKRGMQMNRYVRADAVVSYFNLEDPTVGGLQPAQVALRRAISLGTNLDQEIRLVRKGQAKAAQGLIAPQTFGFSPRFKSEMGEYDPAKAKALLDLHGFVDRDGDGWRERPDGSPLEITYHTQPDGQNRALSELWQKNMDRLGIRIRFKLAKWPENLKAARAGKLQMWGVSWSASIPDAEDHLGLAYSANIGQANYARFKLPEYDQLFERQRQLPDGPERQALLERMDKLLVAYMPYKVHVNRVFTDMTQPWVIGHDRNIFRRDFWQYLDIDPALQAQAGR</sequence>
<evidence type="ECO:0000256" key="2">
    <source>
        <dbReference type="ARBA" id="ARBA00005695"/>
    </source>
</evidence>
<feature type="domain" description="Solute-binding protein family 5" evidence="5">
    <location>
        <begin position="72"/>
        <end position="506"/>
    </location>
</feature>
<dbReference type="PANTHER" id="PTHR30290">
    <property type="entry name" value="PERIPLASMIC BINDING COMPONENT OF ABC TRANSPORTER"/>
    <property type="match status" value="1"/>
</dbReference>
<comment type="caution">
    <text evidence="6">The sequence shown here is derived from an EMBL/GenBank/DDBJ whole genome shotgun (WGS) entry which is preliminary data.</text>
</comment>
<comment type="subcellular location">
    <subcellularLocation>
        <location evidence="1">Cell envelope</location>
    </subcellularLocation>
</comment>
<dbReference type="GO" id="GO:0030288">
    <property type="term" value="C:outer membrane-bounded periplasmic space"/>
    <property type="evidence" value="ECO:0007669"/>
    <property type="project" value="UniProtKB-ARBA"/>
</dbReference>
<dbReference type="EMBL" id="JAEDAL010000006">
    <property type="protein sequence ID" value="MBH9553636.1"/>
    <property type="molecule type" value="Genomic_DNA"/>
</dbReference>
<evidence type="ECO:0000256" key="1">
    <source>
        <dbReference type="ARBA" id="ARBA00004196"/>
    </source>
</evidence>
<dbReference type="InterPro" id="IPR000914">
    <property type="entry name" value="SBP_5_dom"/>
</dbReference>
<organism evidence="6 7">
    <name type="scientific">Inhella gelatinilytica</name>
    <dbReference type="NCBI Taxonomy" id="2795030"/>
    <lineage>
        <taxon>Bacteria</taxon>
        <taxon>Pseudomonadati</taxon>
        <taxon>Pseudomonadota</taxon>
        <taxon>Betaproteobacteria</taxon>
        <taxon>Burkholderiales</taxon>
        <taxon>Sphaerotilaceae</taxon>
        <taxon>Inhella</taxon>
    </lineage>
</organism>
<evidence type="ECO:0000256" key="3">
    <source>
        <dbReference type="ARBA" id="ARBA00022448"/>
    </source>
</evidence>
<dbReference type="PANTHER" id="PTHR30290:SF10">
    <property type="entry name" value="PERIPLASMIC OLIGOPEPTIDE-BINDING PROTEIN-RELATED"/>
    <property type="match status" value="1"/>
</dbReference>
<comment type="similarity">
    <text evidence="2">Belongs to the bacterial solute-binding protein 5 family.</text>
</comment>
<proteinExistence type="inferred from homology"/>
<evidence type="ECO:0000256" key="4">
    <source>
        <dbReference type="ARBA" id="ARBA00022729"/>
    </source>
</evidence>
<keyword evidence="7" id="KW-1185">Reference proteome</keyword>
<dbReference type="SUPFAM" id="SSF53850">
    <property type="entry name" value="Periplasmic binding protein-like II"/>
    <property type="match status" value="1"/>
</dbReference>
<evidence type="ECO:0000313" key="6">
    <source>
        <dbReference type="EMBL" id="MBH9553636.1"/>
    </source>
</evidence>
<evidence type="ECO:0000313" key="7">
    <source>
        <dbReference type="Proteomes" id="UP000620139"/>
    </source>
</evidence>
<dbReference type="Pfam" id="PF00496">
    <property type="entry name" value="SBP_bac_5"/>
    <property type="match status" value="1"/>
</dbReference>
<accession>A0A931J1I1</accession>
<name>A0A931J1I1_9BURK</name>
<keyword evidence="4" id="KW-0732">Signal</keyword>
<dbReference type="Gene3D" id="3.40.190.10">
    <property type="entry name" value="Periplasmic binding protein-like II"/>
    <property type="match status" value="1"/>
</dbReference>
<reference evidence="6" key="1">
    <citation type="submission" date="2020-12" db="EMBL/GenBank/DDBJ databases">
        <title>The genome sequence of Inhella sp. 4Y17.</title>
        <authorList>
            <person name="Liu Y."/>
        </authorList>
    </citation>
    <scope>NUCLEOTIDE SEQUENCE</scope>
    <source>
        <strain evidence="6">4Y10</strain>
    </source>
</reference>
<dbReference type="GO" id="GO:0043190">
    <property type="term" value="C:ATP-binding cassette (ABC) transporter complex"/>
    <property type="evidence" value="ECO:0007669"/>
    <property type="project" value="InterPro"/>
</dbReference>
<gene>
    <name evidence="6" type="ORF">I7X43_12365</name>
</gene>
<dbReference type="GO" id="GO:1904680">
    <property type="term" value="F:peptide transmembrane transporter activity"/>
    <property type="evidence" value="ECO:0007669"/>
    <property type="project" value="TreeGrafter"/>
</dbReference>
<protein>
    <submittedName>
        <fullName evidence="6">Bicyclomycin resistance protein</fullName>
    </submittedName>
</protein>
<dbReference type="Gene3D" id="3.10.105.10">
    <property type="entry name" value="Dipeptide-binding Protein, Domain 3"/>
    <property type="match status" value="1"/>
</dbReference>
<keyword evidence="3" id="KW-0813">Transport</keyword>
<dbReference type="AlphaFoldDB" id="A0A931J1I1"/>
<dbReference type="InterPro" id="IPR039424">
    <property type="entry name" value="SBP_5"/>
</dbReference>
<dbReference type="GO" id="GO:0015833">
    <property type="term" value="P:peptide transport"/>
    <property type="evidence" value="ECO:0007669"/>
    <property type="project" value="TreeGrafter"/>
</dbReference>
<dbReference type="Proteomes" id="UP000620139">
    <property type="component" value="Unassembled WGS sequence"/>
</dbReference>